<keyword evidence="2" id="KW-1185">Reference proteome</keyword>
<dbReference type="OrthoDB" id="5840532at2759"/>
<evidence type="ECO:0000313" key="2">
    <source>
        <dbReference type="Proteomes" id="UP000443090"/>
    </source>
</evidence>
<dbReference type="SUPFAM" id="SSF51182">
    <property type="entry name" value="RmlC-like cupins"/>
    <property type="match status" value="1"/>
</dbReference>
<organism evidence="1 2">
    <name type="scientific">Lachnellula occidentalis</name>
    <dbReference type="NCBI Taxonomy" id="215460"/>
    <lineage>
        <taxon>Eukaryota</taxon>
        <taxon>Fungi</taxon>
        <taxon>Dikarya</taxon>
        <taxon>Ascomycota</taxon>
        <taxon>Pezizomycotina</taxon>
        <taxon>Leotiomycetes</taxon>
        <taxon>Helotiales</taxon>
        <taxon>Lachnaceae</taxon>
        <taxon>Lachnellula</taxon>
    </lineage>
</organism>
<protein>
    <submittedName>
        <fullName evidence="1">Uncharacterized protein</fullName>
    </submittedName>
</protein>
<dbReference type="PANTHER" id="PTHR36156:SF2">
    <property type="entry name" value="CUPIN TYPE-2 DOMAIN-CONTAINING PROTEIN"/>
    <property type="match status" value="1"/>
</dbReference>
<dbReference type="Gene3D" id="2.60.120.10">
    <property type="entry name" value="Jelly Rolls"/>
    <property type="match status" value="1"/>
</dbReference>
<comment type="caution">
    <text evidence="1">The sequence shown here is derived from an EMBL/GenBank/DDBJ whole genome shotgun (WGS) entry which is preliminary data.</text>
</comment>
<proteinExistence type="predicted"/>
<dbReference type="EMBL" id="QGMI01000036">
    <property type="protein sequence ID" value="TVY48703.1"/>
    <property type="molecule type" value="Genomic_DNA"/>
</dbReference>
<dbReference type="PANTHER" id="PTHR36156">
    <property type="entry name" value="SLR2101 PROTEIN"/>
    <property type="match status" value="1"/>
</dbReference>
<dbReference type="InterPro" id="IPR011051">
    <property type="entry name" value="RmlC_Cupin_sf"/>
</dbReference>
<sequence length="175" mass="18652">MSNPTPGPQTMNSPLRDPTIHITTHNPSGRAIIHSSLPSPGIPYPAQKAVLNLLYTTSSIPADLNNEVDITTHTALAASGTMGFVNPNGTVCRIVDFAPGNIGMMHRTQSLDYAVVLEGNVLLELDDGSSTLIARGDVAIQRATIHAWKNASETEWARILFVLQDCMPIIAGGRG</sequence>
<dbReference type="Proteomes" id="UP000443090">
    <property type="component" value="Unassembled WGS sequence"/>
</dbReference>
<gene>
    <name evidence="1" type="ORF">LOCC1_G001413</name>
</gene>
<dbReference type="CDD" id="cd02231">
    <property type="entry name" value="cupin_BLL6423-like"/>
    <property type="match status" value="1"/>
</dbReference>
<name>A0A8H8UKD0_9HELO</name>
<dbReference type="AlphaFoldDB" id="A0A8H8UKD0"/>
<evidence type="ECO:0000313" key="1">
    <source>
        <dbReference type="EMBL" id="TVY48703.1"/>
    </source>
</evidence>
<dbReference type="InterPro" id="IPR014710">
    <property type="entry name" value="RmlC-like_jellyroll"/>
</dbReference>
<dbReference type="InterPro" id="IPR047142">
    <property type="entry name" value="OryJ/VirC-like"/>
</dbReference>
<reference evidence="1 2" key="1">
    <citation type="submission" date="2018-05" db="EMBL/GenBank/DDBJ databases">
        <title>Genome sequencing and assembly of the regulated plant pathogen Lachnellula willkommii and related sister species for the development of diagnostic species identification markers.</title>
        <authorList>
            <person name="Giroux E."/>
            <person name="Bilodeau G."/>
        </authorList>
    </citation>
    <scope>NUCLEOTIDE SEQUENCE [LARGE SCALE GENOMIC DNA]</scope>
    <source>
        <strain evidence="1 2">CBS 160.35</strain>
    </source>
</reference>
<accession>A0A8H8UKD0</accession>